<evidence type="ECO:0000313" key="2">
    <source>
        <dbReference type="Proteomes" id="UP000574390"/>
    </source>
</evidence>
<feature type="non-terminal residue" evidence="1">
    <location>
        <position position="1"/>
    </location>
</feature>
<reference evidence="1 2" key="1">
    <citation type="submission" date="2020-04" db="EMBL/GenBank/DDBJ databases">
        <title>Perkinsus olseni comparative genomics.</title>
        <authorList>
            <person name="Bogema D.R."/>
        </authorList>
    </citation>
    <scope>NUCLEOTIDE SEQUENCE [LARGE SCALE GENOMIC DNA]</scope>
    <source>
        <strain evidence="1">ATCC PRA-205</strain>
    </source>
</reference>
<dbReference type="InterPro" id="IPR011009">
    <property type="entry name" value="Kinase-like_dom_sf"/>
</dbReference>
<sequence>KKDVAIKTYLEKSPSVYGKFKKQIEILKQLQEPLQRERGEPPSQAKELLAQAKLDPRKVFVKLLDYSQDSDGRPTPAHDGKCYVVLELASYTLEDYLNDRRKARDPMEMWEVHHVV</sequence>
<gene>
    <name evidence="1" type="ORF">FOZ62_021884</name>
</gene>
<feature type="non-terminal residue" evidence="1">
    <location>
        <position position="116"/>
    </location>
</feature>
<dbReference type="EMBL" id="JABANM010038163">
    <property type="protein sequence ID" value="KAF4678517.1"/>
    <property type="molecule type" value="Genomic_DNA"/>
</dbReference>
<dbReference type="SUPFAM" id="SSF56112">
    <property type="entry name" value="Protein kinase-like (PK-like)"/>
    <property type="match status" value="1"/>
</dbReference>
<evidence type="ECO:0000313" key="1">
    <source>
        <dbReference type="EMBL" id="KAF4678517.1"/>
    </source>
</evidence>
<name>A0A7J6N4U0_PEROL</name>
<accession>A0A7J6N4U0</accession>
<organism evidence="1 2">
    <name type="scientific">Perkinsus olseni</name>
    <name type="common">Perkinsus atlanticus</name>
    <dbReference type="NCBI Taxonomy" id="32597"/>
    <lineage>
        <taxon>Eukaryota</taxon>
        <taxon>Sar</taxon>
        <taxon>Alveolata</taxon>
        <taxon>Perkinsozoa</taxon>
        <taxon>Perkinsea</taxon>
        <taxon>Perkinsida</taxon>
        <taxon>Perkinsidae</taxon>
        <taxon>Perkinsus</taxon>
    </lineage>
</organism>
<dbReference type="AlphaFoldDB" id="A0A7J6N4U0"/>
<dbReference type="Proteomes" id="UP000574390">
    <property type="component" value="Unassembled WGS sequence"/>
</dbReference>
<proteinExistence type="predicted"/>
<protein>
    <submittedName>
        <fullName evidence="1">Uncharacterized protein</fullName>
    </submittedName>
</protein>
<comment type="caution">
    <text evidence="1">The sequence shown here is derived from an EMBL/GenBank/DDBJ whole genome shotgun (WGS) entry which is preliminary data.</text>
</comment>